<dbReference type="Gene3D" id="3.30.930.30">
    <property type="match status" value="1"/>
</dbReference>
<evidence type="ECO:0008006" key="6">
    <source>
        <dbReference type="Google" id="ProtNLM"/>
    </source>
</evidence>
<dbReference type="Proteomes" id="UP000190409">
    <property type="component" value="Unassembled WGS sequence"/>
</dbReference>
<dbReference type="NCBIfam" id="NF041497">
    <property type="entry name" value="MobV"/>
    <property type="match status" value="1"/>
</dbReference>
<dbReference type="Pfam" id="PF01076">
    <property type="entry name" value="Mob_Pre"/>
    <property type="match status" value="1"/>
</dbReference>
<dbReference type="EMBL" id="CP041626">
    <property type="protein sequence ID" value="QDO91798.1"/>
    <property type="molecule type" value="Genomic_DNA"/>
</dbReference>
<gene>
    <name evidence="2" type="ORF">BWX42_05300</name>
    <name evidence="3" type="ORF">FNV33_07040</name>
</gene>
<dbReference type="KEGG" id="dpm:FNV33_07040"/>
<comment type="similarity">
    <text evidence="1">Belongs to the plasmid mobilization pre family.</text>
</comment>
<proteinExistence type="inferred from homology"/>
<evidence type="ECO:0000313" key="5">
    <source>
        <dbReference type="Proteomes" id="UP000315953"/>
    </source>
</evidence>
<evidence type="ECO:0000256" key="1">
    <source>
        <dbReference type="ARBA" id="ARBA00010657"/>
    </source>
</evidence>
<evidence type="ECO:0000313" key="2">
    <source>
        <dbReference type="EMBL" id="OOL81220.1"/>
    </source>
</evidence>
<protein>
    <recommendedName>
        <fullName evidence="6">Plasmid recombination enzyme</fullName>
    </recommendedName>
</protein>
<dbReference type="Proteomes" id="UP000315953">
    <property type="component" value="Chromosome"/>
</dbReference>
<reference evidence="2 4" key="1">
    <citation type="submission" date="2017-01" db="EMBL/GenBank/DDBJ databases">
        <title>Complete Genome Sequence of Dolosigranulum pigrum isolated from a Patient with interstitial lung disease.</title>
        <authorList>
            <person name="Mukhopadhyay R."/>
            <person name="Joaquin J."/>
            <person name="Hogue R."/>
            <person name="Fitzgerald S."/>
            <person name="Jospin G."/>
            <person name="Eisen J.A."/>
            <person name="Chaturvedi V."/>
        </authorList>
    </citation>
    <scope>NUCLEOTIDE SEQUENCE [LARGE SCALE GENOMIC DNA]</scope>
    <source>
        <strain evidence="2 4">15S00348</strain>
    </source>
</reference>
<dbReference type="GO" id="GO:0006310">
    <property type="term" value="P:DNA recombination"/>
    <property type="evidence" value="ECO:0007669"/>
    <property type="project" value="InterPro"/>
</dbReference>
<evidence type="ECO:0000313" key="4">
    <source>
        <dbReference type="Proteomes" id="UP000190409"/>
    </source>
</evidence>
<dbReference type="AlphaFoldDB" id="A0A1S8KNE2"/>
<dbReference type="InterPro" id="IPR001668">
    <property type="entry name" value="Mob_Pre"/>
</dbReference>
<dbReference type="CDD" id="cd17242">
    <property type="entry name" value="MobM_relaxase"/>
    <property type="match status" value="1"/>
</dbReference>
<dbReference type="OrthoDB" id="9800759at2"/>
<sequence>MSHSILRVERRKNAMNWHAIEGHVERKTEDYSNKDIDHNRTHLNYDLINNKWPYYFQRIRERIADGYNGKRKIRSDAVRLVDGLVTNDESIFDDKSPEQVKQFFDDSLEFLKEKYGEKNIVYAKVHLDEKTPHMHFGFVPLTKDG</sequence>
<accession>A0A1S8KNE2</accession>
<dbReference type="GO" id="GO:0003677">
    <property type="term" value="F:DNA binding"/>
    <property type="evidence" value="ECO:0007669"/>
    <property type="project" value="InterPro"/>
</dbReference>
<evidence type="ECO:0000313" key="3">
    <source>
        <dbReference type="EMBL" id="QDO91798.1"/>
    </source>
</evidence>
<name>A0A1S8KNE2_9LACT</name>
<reference evidence="3 5" key="2">
    <citation type="submission" date="2019-07" db="EMBL/GenBank/DDBJ databases">
        <title>Genome assembly of a nasal isolate of Dolosigranulum pigrum from a chronic sinusitis patient.</title>
        <authorList>
            <person name="Baig S."/>
            <person name="Overballe-Petersen S."/>
            <person name="Kaspar U."/>
            <person name="Rendboe A."/>
            <person name="de Man T."/>
            <person name="Liu C."/>
            <person name="Price L.B."/>
            <person name="Stegger M."/>
            <person name="Becker K."/>
            <person name="Skytt Andersen P."/>
        </authorList>
    </citation>
    <scope>NUCLEOTIDE SEQUENCE [LARGE SCALE GENOMIC DNA]</scope>
    <source>
        <strain evidence="3 5">83VPs-KB5</strain>
    </source>
</reference>
<dbReference type="EMBL" id="MUYF01000003">
    <property type="protein sequence ID" value="OOL81220.1"/>
    <property type="molecule type" value="Genomic_DNA"/>
</dbReference>
<organism evidence="2 4">
    <name type="scientific">Dolosigranulum pigrum</name>
    <dbReference type="NCBI Taxonomy" id="29394"/>
    <lineage>
        <taxon>Bacteria</taxon>
        <taxon>Bacillati</taxon>
        <taxon>Bacillota</taxon>
        <taxon>Bacilli</taxon>
        <taxon>Lactobacillales</taxon>
        <taxon>Carnobacteriaceae</taxon>
        <taxon>Dolosigranulum</taxon>
    </lineage>
</organism>